<dbReference type="InterPro" id="IPR005925">
    <property type="entry name" value="Agmatinase-rel"/>
</dbReference>
<dbReference type="FunFam" id="3.40.800.10:FF:000002">
    <property type="entry name" value="Agmatinase"/>
    <property type="match status" value="1"/>
</dbReference>
<dbReference type="Pfam" id="PF00491">
    <property type="entry name" value="Arginase"/>
    <property type="match status" value="1"/>
</dbReference>
<evidence type="ECO:0000256" key="4">
    <source>
        <dbReference type="ARBA" id="ARBA00022723"/>
    </source>
</evidence>
<dbReference type="InterPro" id="IPR020855">
    <property type="entry name" value="Ureohydrolase_Mn_BS"/>
</dbReference>
<dbReference type="PROSITE" id="PS01053">
    <property type="entry name" value="ARGINASE_1"/>
    <property type="match status" value="1"/>
</dbReference>
<name>A0AAD1T659_PELCU</name>
<keyword evidence="6" id="KW-0464">Manganese</keyword>
<dbReference type="PANTHER" id="PTHR11358:SF26">
    <property type="entry name" value="GUANIDINO ACID HYDROLASE, MITOCHONDRIAL"/>
    <property type="match status" value="1"/>
</dbReference>
<gene>
    <name evidence="8" type="ORF">PECUL_23A010149</name>
</gene>
<reference evidence="8" key="1">
    <citation type="submission" date="2022-03" db="EMBL/GenBank/DDBJ databases">
        <authorList>
            <person name="Alioto T."/>
            <person name="Alioto T."/>
            <person name="Gomez Garrido J."/>
        </authorList>
    </citation>
    <scope>NUCLEOTIDE SEQUENCE</scope>
</reference>
<dbReference type="PANTHER" id="PTHR11358">
    <property type="entry name" value="ARGINASE/AGMATINASE"/>
    <property type="match status" value="1"/>
</dbReference>
<dbReference type="Proteomes" id="UP001295444">
    <property type="component" value="Chromosome 10"/>
</dbReference>
<dbReference type="InterPro" id="IPR023696">
    <property type="entry name" value="Ureohydrolase_dom_sf"/>
</dbReference>
<evidence type="ECO:0000256" key="5">
    <source>
        <dbReference type="ARBA" id="ARBA00022801"/>
    </source>
</evidence>
<evidence type="ECO:0000256" key="7">
    <source>
        <dbReference type="RuleBase" id="RU003684"/>
    </source>
</evidence>
<dbReference type="InterPro" id="IPR006035">
    <property type="entry name" value="Ureohydrolase"/>
</dbReference>
<evidence type="ECO:0000313" key="8">
    <source>
        <dbReference type="EMBL" id="CAH2318337.1"/>
    </source>
</evidence>
<evidence type="ECO:0000256" key="3">
    <source>
        <dbReference type="ARBA" id="ARBA00011233"/>
    </source>
</evidence>
<comment type="similarity">
    <text evidence="2">Belongs to the arginase family. Agmatinase subfamily.</text>
</comment>
<dbReference type="SUPFAM" id="SSF52768">
    <property type="entry name" value="Arginase/deacetylase"/>
    <property type="match status" value="1"/>
</dbReference>
<accession>A0AAD1T659</accession>
<evidence type="ECO:0000313" key="9">
    <source>
        <dbReference type="Proteomes" id="UP001295444"/>
    </source>
</evidence>
<dbReference type="GO" id="GO:0046872">
    <property type="term" value="F:metal ion binding"/>
    <property type="evidence" value="ECO:0007669"/>
    <property type="project" value="UniProtKB-KW"/>
</dbReference>
<dbReference type="Gene3D" id="3.40.800.10">
    <property type="entry name" value="Ureohydrolase domain"/>
    <property type="match status" value="1"/>
</dbReference>
<dbReference type="GO" id="GO:0008783">
    <property type="term" value="F:agmatinase activity"/>
    <property type="evidence" value="ECO:0007669"/>
    <property type="project" value="TreeGrafter"/>
</dbReference>
<sequence length="392" mass="42673">MATVRYMLRARPSIRTQLLPSTTASGNPVPVSIATGRLNLCMQRTTLRGMHSCSRATLPGLTDGLRDSFSPPHRWASGGKFNVPPSAQYVARMAGIGTMMKLPYQETAEGLDAAFIGVPLDTGTSNRPGARFGPRHIRAESIMVRRYNNATRSAPFDSIMVADIGDVNVNLYNLPDSCRRIKEAYQKIMAAGCIPLTLGGDHTITYPILQAVAEKHGPVGLVHVDAHDDTGDTALGEKIYHGTPFRRCVDDGLLDCKRVVQIGLRGSNYSSDPYKFGREQGFRVVYAHDCWLKSLVPLMEEVRLQMGEKPVYISFDIDGLDPTFAPGTGTPEIAGLTTPQALEIIRGCQGLNIVGCDLVEVAPMYDLSGNTALTAANLLFEMLCVLPKVKDY</sequence>
<dbReference type="GO" id="GO:0033389">
    <property type="term" value="P:putrescine biosynthetic process from arginine, via agmatine"/>
    <property type="evidence" value="ECO:0007669"/>
    <property type="project" value="TreeGrafter"/>
</dbReference>
<evidence type="ECO:0000256" key="1">
    <source>
        <dbReference type="ARBA" id="ARBA00001936"/>
    </source>
</evidence>
<evidence type="ECO:0000256" key="2">
    <source>
        <dbReference type="ARBA" id="ARBA00009227"/>
    </source>
</evidence>
<dbReference type="EMBL" id="OW240921">
    <property type="protein sequence ID" value="CAH2318337.1"/>
    <property type="molecule type" value="Genomic_DNA"/>
</dbReference>
<comment type="subunit">
    <text evidence="3">Homotrimer.</text>
</comment>
<dbReference type="PROSITE" id="PS51409">
    <property type="entry name" value="ARGINASE_2"/>
    <property type="match status" value="1"/>
</dbReference>
<keyword evidence="9" id="KW-1185">Reference proteome</keyword>
<comment type="cofactor">
    <cofactor evidence="1">
        <name>Mn(2+)</name>
        <dbReference type="ChEBI" id="CHEBI:29035"/>
    </cofactor>
</comment>
<dbReference type="AlphaFoldDB" id="A0AAD1T659"/>
<dbReference type="PRINTS" id="PR00116">
    <property type="entry name" value="ARGINASE"/>
</dbReference>
<dbReference type="NCBIfam" id="TIGR01230">
    <property type="entry name" value="agmatinase"/>
    <property type="match status" value="1"/>
</dbReference>
<dbReference type="GO" id="GO:0047971">
    <property type="term" value="F:guanidinobutyrase activity"/>
    <property type="evidence" value="ECO:0007669"/>
    <property type="project" value="UniProtKB-ARBA"/>
</dbReference>
<protein>
    <submittedName>
        <fullName evidence="8">Agmatinase, mitochondrial</fullName>
    </submittedName>
</protein>
<organism evidence="8 9">
    <name type="scientific">Pelobates cultripes</name>
    <name type="common">Western spadefoot toad</name>
    <dbReference type="NCBI Taxonomy" id="61616"/>
    <lineage>
        <taxon>Eukaryota</taxon>
        <taxon>Metazoa</taxon>
        <taxon>Chordata</taxon>
        <taxon>Craniata</taxon>
        <taxon>Vertebrata</taxon>
        <taxon>Euteleostomi</taxon>
        <taxon>Amphibia</taxon>
        <taxon>Batrachia</taxon>
        <taxon>Anura</taxon>
        <taxon>Pelobatoidea</taxon>
        <taxon>Pelobatidae</taxon>
        <taxon>Pelobates</taxon>
    </lineage>
</organism>
<keyword evidence="4" id="KW-0479">Metal-binding</keyword>
<proteinExistence type="inferred from homology"/>
<keyword evidence="5 7" id="KW-0378">Hydrolase</keyword>
<evidence type="ECO:0000256" key="6">
    <source>
        <dbReference type="ARBA" id="ARBA00023211"/>
    </source>
</evidence>
<dbReference type="CDD" id="cd11592">
    <property type="entry name" value="Agmatinase_PAH"/>
    <property type="match status" value="1"/>
</dbReference>